<dbReference type="GeneID" id="104609419"/>
<evidence type="ECO:0000259" key="3">
    <source>
        <dbReference type="Pfam" id="PF04419"/>
    </source>
</evidence>
<evidence type="ECO:0000313" key="5">
    <source>
        <dbReference type="RefSeq" id="XP_019055331.1"/>
    </source>
</evidence>
<dbReference type="AlphaFoldDB" id="A0A1U8QB48"/>
<dbReference type="OrthoDB" id="18018at2759"/>
<keyword evidence="4" id="KW-1185">Reference proteome</keyword>
<organism evidence="4 5">
    <name type="scientific">Nelumbo nucifera</name>
    <name type="common">Sacred lotus</name>
    <dbReference type="NCBI Taxonomy" id="4432"/>
    <lineage>
        <taxon>Eukaryota</taxon>
        <taxon>Viridiplantae</taxon>
        <taxon>Streptophyta</taxon>
        <taxon>Embryophyta</taxon>
        <taxon>Tracheophyta</taxon>
        <taxon>Spermatophyta</taxon>
        <taxon>Magnoliopsida</taxon>
        <taxon>Proteales</taxon>
        <taxon>Nelumbonaceae</taxon>
        <taxon>Nelumbo</taxon>
    </lineage>
</organism>
<comment type="similarity">
    <text evidence="1">Belongs to the SERF family.</text>
</comment>
<reference evidence="5" key="1">
    <citation type="submission" date="2025-08" db="UniProtKB">
        <authorList>
            <consortium name="RefSeq"/>
        </authorList>
    </citation>
    <scope>IDENTIFICATION</scope>
</reference>
<accession>A0A1U8QB48</accession>
<evidence type="ECO:0000256" key="1">
    <source>
        <dbReference type="ARBA" id="ARBA00007309"/>
    </source>
</evidence>
<proteinExistence type="inferred from homology"/>
<gene>
    <name evidence="5" type="primary">LOC104609419</name>
</gene>
<name>A0A1U8QB48_NELNU</name>
<dbReference type="Pfam" id="PF04419">
    <property type="entry name" value="SERF-like_N"/>
    <property type="match status" value="1"/>
</dbReference>
<dbReference type="RefSeq" id="XP_019055331.1">
    <property type="nucleotide sequence ID" value="XM_019199786.1"/>
</dbReference>
<dbReference type="FunCoup" id="A0A1U8QB48">
    <property type="interactions" value="985"/>
</dbReference>
<dbReference type="OMA" id="CNTHREK"/>
<dbReference type="KEGG" id="nnu:104609419"/>
<protein>
    <submittedName>
        <fullName evidence="5">Small EDRK-rich factor 2-like</fullName>
    </submittedName>
</protein>
<dbReference type="Proteomes" id="UP000189703">
    <property type="component" value="Unplaced"/>
</dbReference>
<feature type="region of interest" description="Disordered" evidence="2">
    <location>
        <begin position="1"/>
        <end position="68"/>
    </location>
</feature>
<feature type="domain" description="Small EDRK-rich factor-like N-terminal" evidence="3">
    <location>
        <begin position="1"/>
        <end position="35"/>
    </location>
</feature>
<dbReference type="STRING" id="4432.A0A1U8QB48"/>
<dbReference type="InParanoid" id="A0A1U8QB48"/>
<dbReference type="eggNOG" id="ENOG502S759">
    <property type="taxonomic scope" value="Eukaryota"/>
</dbReference>
<sequence length="68" mass="7422">MTRGNQRERDRERALARNGQKTKGKDDGLTPEQRRERDAKALQEKAAKKAAQAAAGGGDTKGKSSNKK</sequence>
<dbReference type="PANTHER" id="PTHR13596">
    <property type="entry name" value="SMALL EDRK-RICH FACTOR 1"/>
    <property type="match status" value="1"/>
</dbReference>
<feature type="compositionally biased region" description="Basic and acidic residues" evidence="2">
    <location>
        <begin position="1"/>
        <end position="15"/>
    </location>
</feature>
<dbReference type="InterPro" id="IPR007513">
    <property type="entry name" value="SERF-like_N"/>
</dbReference>
<feature type="compositionally biased region" description="Basic and acidic residues" evidence="2">
    <location>
        <begin position="23"/>
        <end position="47"/>
    </location>
</feature>
<evidence type="ECO:0000313" key="4">
    <source>
        <dbReference type="Proteomes" id="UP000189703"/>
    </source>
</evidence>
<evidence type="ECO:0000256" key="2">
    <source>
        <dbReference type="SAM" id="MobiDB-lite"/>
    </source>
</evidence>
<dbReference type="InterPro" id="IPR040211">
    <property type="entry name" value="SERF1/2-like"/>
</dbReference>
<dbReference type="PANTHER" id="PTHR13596:SF0">
    <property type="entry name" value="SI:CH211-39K3.2-RELATED"/>
    <property type="match status" value="1"/>
</dbReference>